<keyword evidence="2" id="KW-1185">Reference proteome</keyword>
<sequence>MSDYDDYVSEKANIDAMVSQGYVLSAVIEDLSGDRLIFEQPGGIGEKVSLLVCHANARKYWAQLLLMNN</sequence>
<comment type="caution">
    <text evidence="1">The sequence shown here is derived from an EMBL/GenBank/DDBJ whole genome shotgun (WGS) entry which is preliminary data.</text>
</comment>
<dbReference type="EMBL" id="JBHSOW010000092">
    <property type="protein sequence ID" value="MFC5652217.1"/>
    <property type="molecule type" value="Genomic_DNA"/>
</dbReference>
<proteinExistence type="predicted"/>
<evidence type="ECO:0000313" key="2">
    <source>
        <dbReference type="Proteomes" id="UP001596047"/>
    </source>
</evidence>
<evidence type="ECO:0000313" key="1">
    <source>
        <dbReference type="EMBL" id="MFC5652217.1"/>
    </source>
</evidence>
<dbReference type="RefSeq" id="WP_379190847.1">
    <property type="nucleotide sequence ID" value="NZ_JBHSOW010000092.1"/>
</dbReference>
<organism evidence="1 2">
    <name type="scientific">Paenibacillus solisilvae</name>
    <dbReference type="NCBI Taxonomy" id="2486751"/>
    <lineage>
        <taxon>Bacteria</taxon>
        <taxon>Bacillati</taxon>
        <taxon>Bacillota</taxon>
        <taxon>Bacilli</taxon>
        <taxon>Bacillales</taxon>
        <taxon>Paenibacillaceae</taxon>
        <taxon>Paenibacillus</taxon>
    </lineage>
</organism>
<gene>
    <name evidence="1" type="ORF">ACFPYJ_24490</name>
</gene>
<protein>
    <submittedName>
        <fullName evidence="1">Uncharacterized protein</fullName>
    </submittedName>
</protein>
<name>A0ABW0W4M6_9BACL</name>
<reference evidence="2" key="1">
    <citation type="journal article" date="2019" name="Int. J. Syst. Evol. Microbiol.">
        <title>The Global Catalogue of Microorganisms (GCM) 10K type strain sequencing project: providing services to taxonomists for standard genome sequencing and annotation.</title>
        <authorList>
            <consortium name="The Broad Institute Genomics Platform"/>
            <consortium name="The Broad Institute Genome Sequencing Center for Infectious Disease"/>
            <person name="Wu L."/>
            <person name="Ma J."/>
        </authorList>
    </citation>
    <scope>NUCLEOTIDE SEQUENCE [LARGE SCALE GENOMIC DNA]</scope>
    <source>
        <strain evidence="2">CGMCC 1.3240</strain>
    </source>
</reference>
<dbReference type="Proteomes" id="UP001596047">
    <property type="component" value="Unassembled WGS sequence"/>
</dbReference>
<accession>A0ABW0W4M6</accession>